<accession>A0A182FDU8</accession>
<organism evidence="14 15">
    <name type="scientific">Anopheles albimanus</name>
    <name type="common">New world malaria mosquito</name>
    <dbReference type="NCBI Taxonomy" id="7167"/>
    <lineage>
        <taxon>Eukaryota</taxon>
        <taxon>Metazoa</taxon>
        <taxon>Ecdysozoa</taxon>
        <taxon>Arthropoda</taxon>
        <taxon>Hexapoda</taxon>
        <taxon>Insecta</taxon>
        <taxon>Pterygota</taxon>
        <taxon>Neoptera</taxon>
        <taxon>Endopterygota</taxon>
        <taxon>Diptera</taxon>
        <taxon>Nematocera</taxon>
        <taxon>Culicoidea</taxon>
        <taxon>Culicidae</taxon>
        <taxon>Anophelinae</taxon>
        <taxon>Anopheles</taxon>
    </lineage>
</organism>
<dbReference type="PANTHER" id="PTHR10643">
    <property type="entry name" value="KINETOCHORE PROTEIN NDC80"/>
    <property type="match status" value="1"/>
</dbReference>
<dbReference type="EnsemblMetazoa" id="AALB004689-RA">
    <property type="protein sequence ID" value="AALB004689-PA"/>
    <property type="gene ID" value="AALB004689"/>
</dbReference>
<dbReference type="AlphaFoldDB" id="A0A182FDU8"/>
<sequence length="637" mass="72937">MSSKKRTLPRRTQEFDVSVPQSSVKKPPNRVSRIAQPIRKSSKPSGLFGENRRSRSMDRGLNLIVPGVSVPSTATKKSLNPRSSSATPQLRTPLRSVGLYANSGNTDIAPSTVERERFTAEGYKVFEYLAQAEIPELAQDFIERGTLRSMSMKQFLIIVAHLLRQIGGSRYKIGSNFIEDIMRAVTELQCPFTVNKSMLKTPSAPHSLGQITLMLTWLIQLAPHPPGASETEWAPTYMQAEEFPTADFTRFFFQSAIDSFHLWNLKREEEFGAKVDAMVDQLVACRTDGLTVSQVQQRTEQIKQQLDAFGTEQGTGQTRDHSLDGVQREVAERQREQHRLTEEVKQLTKELGKCEQQYHRRQKEYYECENAIRRLEQELASQQLTVEERDEIHRSMALTKNLITAKQNAVMRLQETSSDLQIQLSHLIKHKINGLSELNTQLHNWANALRPDIQFQPFDINCLLESQPAELAQALTMVERQLSVVFQQCRDLYRKFSEEKSLLESKLADALLILHPLEVRVTELKKRLEKLQKERDQITQALGELASRSNAAEAKREQEQELRRAIESTKEELARNKKAIEKLDHDKQQVMRDCLERCRVAQERKERKLAAFREYVESCEAIMEKVVDSLGAGPVQQ</sequence>
<keyword evidence="3 10" id="KW-0132">Cell division</keyword>
<evidence type="ECO:0000256" key="4">
    <source>
        <dbReference type="ARBA" id="ARBA00022776"/>
    </source>
</evidence>
<dbReference type="VEuPathDB" id="VectorBase:AALB004689"/>
<keyword evidence="9 10" id="KW-0137">Centromere</keyword>
<dbReference type="CTD" id="10403"/>
<evidence type="ECO:0000256" key="11">
    <source>
        <dbReference type="SAM" id="Coils"/>
    </source>
</evidence>
<dbReference type="GO" id="GO:0051315">
    <property type="term" value="P:attachment of mitotic spindle microtubules to kinetochore"/>
    <property type="evidence" value="ECO:0007669"/>
    <property type="project" value="UniProtKB-UniRule"/>
</dbReference>
<feature type="region of interest" description="Disordered" evidence="12">
    <location>
        <begin position="1"/>
        <end position="53"/>
    </location>
</feature>
<name>A0A182FDU8_ANOAL</name>
<evidence type="ECO:0000313" key="15">
    <source>
        <dbReference type="Proteomes" id="UP000069272"/>
    </source>
</evidence>
<evidence type="ECO:0000256" key="10">
    <source>
        <dbReference type="RuleBase" id="RU368072"/>
    </source>
</evidence>
<dbReference type="STRING" id="7167.A0A182FDU8"/>
<evidence type="ECO:0000256" key="8">
    <source>
        <dbReference type="ARBA" id="ARBA00023306"/>
    </source>
</evidence>
<evidence type="ECO:0000256" key="12">
    <source>
        <dbReference type="SAM" id="MobiDB-lite"/>
    </source>
</evidence>
<reference evidence="14" key="2">
    <citation type="submission" date="2022-08" db="UniProtKB">
        <authorList>
            <consortium name="EnsemblMetazoa"/>
        </authorList>
    </citation>
    <scope>IDENTIFICATION</scope>
    <source>
        <strain evidence="14">STECLA/ALBI9_A</strain>
    </source>
</reference>
<evidence type="ECO:0000256" key="9">
    <source>
        <dbReference type="ARBA" id="ARBA00023328"/>
    </source>
</evidence>
<dbReference type="Pfam" id="PF03801">
    <property type="entry name" value="Ndc80_HEC"/>
    <property type="match status" value="1"/>
</dbReference>
<dbReference type="Gene3D" id="1.10.418.30">
    <property type="entry name" value="Ncd80 complex, Ncd80 subunit"/>
    <property type="match status" value="1"/>
</dbReference>
<keyword evidence="5 10" id="KW-0995">Kinetochore</keyword>
<keyword evidence="4 10" id="KW-0498">Mitosis</keyword>
<evidence type="ECO:0000256" key="6">
    <source>
        <dbReference type="ARBA" id="ARBA00023054"/>
    </source>
</evidence>
<comment type="subunit">
    <text evidence="10">Component of the NDC80 complex.</text>
</comment>
<dbReference type="GO" id="GO:0051301">
    <property type="term" value="P:cell division"/>
    <property type="evidence" value="ECO:0007669"/>
    <property type="project" value="UniProtKB-UniRule"/>
</dbReference>
<dbReference type="OrthoDB" id="7459479at2759"/>
<comment type="subcellular location">
    <subcellularLocation>
        <location evidence="10">Chromosome</location>
        <location evidence="10">Centromere</location>
        <location evidence="10">Kinetochore</location>
    </subcellularLocation>
    <subcellularLocation>
        <location evidence="10">Nucleus</location>
    </subcellularLocation>
</comment>
<reference evidence="14 15" key="1">
    <citation type="journal article" date="2017" name="G3 (Bethesda)">
        <title>The Physical Genome Mapping of Anopheles albimanus Corrected Scaffold Misassemblies and Identified Interarm Rearrangements in Genus Anopheles.</title>
        <authorList>
            <person name="Artemov G.N."/>
            <person name="Peery A.N."/>
            <person name="Jiang X."/>
            <person name="Tu Z."/>
            <person name="Stegniy V.N."/>
            <person name="Sharakhova M.V."/>
            <person name="Sharakhov I.V."/>
        </authorList>
    </citation>
    <scope>NUCLEOTIDE SEQUENCE [LARGE SCALE GENOMIC DNA]</scope>
    <source>
        <strain evidence="14 15">ALBI9_A</strain>
    </source>
</reference>
<dbReference type="Proteomes" id="UP000069272">
    <property type="component" value="Chromosome 3L"/>
</dbReference>
<keyword evidence="6 11" id="KW-0175">Coiled coil</keyword>
<dbReference type="RefSeq" id="XP_035785375.1">
    <property type="nucleotide sequence ID" value="XM_035929482.1"/>
</dbReference>
<dbReference type="InterPro" id="IPR005550">
    <property type="entry name" value="Kinetochore_Ndc80"/>
</dbReference>
<keyword evidence="15" id="KW-1185">Reference proteome</keyword>
<evidence type="ECO:0000313" key="14">
    <source>
        <dbReference type="EnsemblMetazoa" id="AALB004689-PA"/>
    </source>
</evidence>
<comment type="function">
    <text evidence="10">Acts as a component of the essential kinetochore-associated NDC80 complex, which is required for chromosome segregation and spindle checkpoint activity.</text>
</comment>
<evidence type="ECO:0000256" key="2">
    <source>
        <dbReference type="ARBA" id="ARBA00022454"/>
    </source>
</evidence>
<dbReference type="KEGG" id="aali:118463125"/>
<keyword evidence="7 10" id="KW-0539">Nucleus</keyword>
<dbReference type="InterPro" id="IPR055260">
    <property type="entry name" value="Ndc80_CH"/>
</dbReference>
<comment type="similarity">
    <text evidence="1 10">Belongs to the NDC80/HEC1 family.</text>
</comment>
<evidence type="ECO:0000259" key="13">
    <source>
        <dbReference type="Pfam" id="PF03801"/>
    </source>
</evidence>
<dbReference type="GO" id="GO:0031262">
    <property type="term" value="C:Ndc80 complex"/>
    <property type="evidence" value="ECO:0007669"/>
    <property type="project" value="UniProtKB-UniRule"/>
</dbReference>
<dbReference type="GO" id="GO:0005634">
    <property type="term" value="C:nucleus"/>
    <property type="evidence" value="ECO:0007669"/>
    <property type="project" value="UniProtKB-SubCell"/>
</dbReference>
<evidence type="ECO:0000256" key="7">
    <source>
        <dbReference type="ARBA" id="ARBA00023242"/>
    </source>
</evidence>
<dbReference type="InterPro" id="IPR038273">
    <property type="entry name" value="Ndc80_sf"/>
</dbReference>
<feature type="domain" description="Kinetochore protein Ndc80 CH" evidence="13">
    <location>
        <begin position="123"/>
        <end position="222"/>
    </location>
</feature>
<keyword evidence="2 10" id="KW-0158">Chromosome</keyword>
<feature type="region of interest" description="Disordered" evidence="12">
    <location>
        <begin position="310"/>
        <end position="338"/>
    </location>
</feature>
<evidence type="ECO:0000256" key="5">
    <source>
        <dbReference type="ARBA" id="ARBA00022838"/>
    </source>
</evidence>
<feature type="compositionally biased region" description="Basic and acidic residues" evidence="12">
    <location>
        <begin position="318"/>
        <end position="338"/>
    </location>
</feature>
<dbReference type="GeneID" id="118463125"/>
<evidence type="ECO:0000256" key="3">
    <source>
        <dbReference type="ARBA" id="ARBA00022618"/>
    </source>
</evidence>
<feature type="coiled-coil region" evidence="11">
    <location>
        <begin position="514"/>
        <end position="586"/>
    </location>
</feature>
<protein>
    <recommendedName>
        <fullName evidence="10">Kinetochore protein NDC80</fullName>
    </recommendedName>
</protein>
<dbReference type="VEuPathDB" id="VectorBase:AALB20_028109"/>
<proteinExistence type="inferred from homology"/>
<evidence type="ECO:0000256" key="1">
    <source>
        <dbReference type="ARBA" id="ARBA00007050"/>
    </source>
</evidence>
<dbReference type="PANTHER" id="PTHR10643:SF2">
    <property type="entry name" value="KINETOCHORE PROTEIN NDC80 HOMOLOG"/>
    <property type="match status" value="1"/>
</dbReference>
<keyword evidence="8 10" id="KW-0131">Cell cycle</keyword>